<keyword evidence="4 6" id="KW-0411">Iron-sulfur</keyword>
<dbReference type="GO" id="GO:0046872">
    <property type="term" value="F:metal ion binding"/>
    <property type="evidence" value="ECO:0007669"/>
    <property type="project" value="UniProtKB-KW"/>
</dbReference>
<dbReference type="PRINTS" id="PR00415">
    <property type="entry name" value="ACONITASE"/>
</dbReference>
<dbReference type="RefSeq" id="WP_350340751.1">
    <property type="nucleotide sequence ID" value="NZ_JAEKNQ010000040.1"/>
</dbReference>
<dbReference type="InterPro" id="IPR006251">
    <property type="entry name" value="Homoacnase/IPMdehydase_lsu"/>
</dbReference>
<keyword evidence="6" id="KW-0100">Branched-chain amino acid biosynthesis</keyword>
<dbReference type="InterPro" id="IPR018136">
    <property type="entry name" value="Aconitase_4Fe-4S_BS"/>
</dbReference>
<gene>
    <name evidence="6" type="primary">leuC</name>
    <name evidence="8" type="ORF">JF888_11070</name>
</gene>
<evidence type="ECO:0000256" key="4">
    <source>
        <dbReference type="ARBA" id="ARBA00023014"/>
    </source>
</evidence>
<keyword evidence="6" id="KW-0028">Amino-acid biosynthesis</keyword>
<dbReference type="AlphaFoldDB" id="A0A934K8I6"/>
<dbReference type="Gene3D" id="3.30.499.10">
    <property type="entry name" value="Aconitase, domain 3"/>
    <property type="match status" value="2"/>
</dbReference>
<dbReference type="InterPro" id="IPR015931">
    <property type="entry name" value="Acnase/IPM_dHydase_lsu_aba_1/3"/>
</dbReference>
<organism evidence="8 9">
    <name type="scientific">Candidatus Dormiibacter inghamiae</name>
    <dbReference type="NCBI Taxonomy" id="3127013"/>
    <lineage>
        <taxon>Bacteria</taxon>
        <taxon>Bacillati</taxon>
        <taxon>Candidatus Dormiibacterota</taxon>
        <taxon>Candidatus Dormibacteria</taxon>
        <taxon>Candidatus Dormibacterales</taxon>
        <taxon>Candidatus Dormibacteraceae</taxon>
        <taxon>Candidatus Dormiibacter</taxon>
    </lineage>
</organism>
<feature type="binding site" evidence="6">
    <location>
        <position position="301"/>
    </location>
    <ligand>
        <name>[4Fe-4S] cluster</name>
        <dbReference type="ChEBI" id="CHEBI:49883"/>
    </ligand>
</feature>
<keyword evidence="5 6" id="KW-0456">Lyase</keyword>
<dbReference type="GO" id="GO:0051539">
    <property type="term" value="F:4 iron, 4 sulfur cluster binding"/>
    <property type="evidence" value="ECO:0007669"/>
    <property type="project" value="UniProtKB-KW"/>
</dbReference>
<evidence type="ECO:0000313" key="9">
    <source>
        <dbReference type="Proteomes" id="UP000620075"/>
    </source>
</evidence>
<dbReference type="CDD" id="cd01583">
    <property type="entry name" value="IPMI"/>
    <property type="match status" value="1"/>
</dbReference>
<feature type="domain" description="Aconitase/3-isopropylmalate dehydratase large subunit alpha/beta/alpha" evidence="7">
    <location>
        <begin position="29"/>
        <end position="288"/>
    </location>
</feature>
<dbReference type="NCBIfam" id="NF001614">
    <property type="entry name" value="PRK00402.1"/>
    <property type="match status" value="1"/>
</dbReference>
<accession>A0A934K8I6</accession>
<feature type="binding site" evidence="6">
    <location>
        <position position="361"/>
    </location>
    <ligand>
        <name>[4Fe-4S] cluster</name>
        <dbReference type="ChEBI" id="CHEBI:49883"/>
    </ligand>
</feature>
<evidence type="ECO:0000256" key="6">
    <source>
        <dbReference type="HAMAP-Rule" id="MF_01027"/>
    </source>
</evidence>
<dbReference type="GO" id="GO:0003861">
    <property type="term" value="F:3-isopropylmalate dehydratase activity"/>
    <property type="evidence" value="ECO:0007669"/>
    <property type="project" value="UniProtKB-UniRule"/>
</dbReference>
<reference evidence="8 9" key="1">
    <citation type="submission" date="2020-10" db="EMBL/GenBank/DDBJ databases">
        <title>Ca. Dormibacterota MAGs.</title>
        <authorList>
            <person name="Montgomery K."/>
        </authorList>
    </citation>
    <scope>NUCLEOTIDE SEQUENCE [LARGE SCALE GENOMIC DNA]</scope>
    <source>
        <strain evidence="8">SC8811_S16_3</strain>
    </source>
</reference>
<dbReference type="InterPro" id="IPR036008">
    <property type="entry name" value="Aconitase_4Fe-4S_dom"/>
</dbReference>
<dbReference type="Pfam" id="PF00330">
    <property type="entry name" value="Aconitase"/>
    <property type="match status" value="1"/>
</dbReference>
<dbReference type="InterPro" id="IPR050067">
    <property type="entry name" value="IPM_dehydratase_rel_enz"/>
</dbReference>
<dbReference type="NCBIfam" id="TIGR01343">
    <property type="entry name" value="hacA_fam"/>
    <property type="match status" value="1"/>
</dbReference>
<dbReference type="PROSITE" id="PS01244">
    <property type="entry name" value="ACONITASE_2"/>
    <property type="match status" value="1"/>
</dbReference>
<comment type="subunit">
    <text evidence="6">Heterodimer of LeuC and LeuD.</text>
</comment>
<keyword evidence="6" id="KW-0432">Leucine biosynthesis</keyword>
<dbReference type="NCBIfam" id="TIGR02086">
    <property type="entry name" value="IPMI_arch"/>
    <property type="match status" value="1"/>
</dbReference>
<keyword evidence="3 6" id="KW-0408">Iron</keyword>
<protein>
    <recommendedName>
        <fullName evidence="6">3-isopropylmalate dehydratase large subunit</fullName>
        <ecNumber evidence="6">4.2.1.33</ecNumber>
    </recommendedName>
    <alternativeName>
        <fullName evidence="6">Alpha-IPM isomerase</fullName>
        <shortName evidence="6">IPMI</shortName>
    </alternativeName>
    <alternativeName>
        <fullName evidence="6">Isopropylmalate isomerase</fullName>
    </alternativeName>
</protein>
<dbReference type="GO" id="GO:0009098">
    <property type="term" value="P:L-leucine biosynthetic process"/>
    <property type="evidence" value="ECO:0007669"/>
    <property type="project" value="UniProtKB-UniRule"/>
</dbReference>
<sequence length="428" mass="45858">MPMTMTEKILARASGREEVGPGDLVLAKVDFAMGHDLTIPHAGRIMREQMGATRVWDQERVAVVQDHFQPAKDVASAGLGRLTREFAREMGVKWYFEVGQGGICHTVLPERGLVLPGELVVGADSHSCTYGALNNFAAGVGSTDLACVLSLGELWFRVPETLRFVYHNRLSEWVEAKDLILHVIGQITVDGARSKAMEHSGEAISQIDMEGRLTMTNMAIEAGAKNGIIGYDEVTEAYLRGRAKRSYSPVAADPDAIYERTFEFDAEAVPITLAKPMSPDHAASIDEVAGTKLDQVFIGSCTNSRIGDLRRAAAVLRGRKVAPWTRLIVTPSSHQVAQAAEREGLIGVFLEAGAAWTASTCGACLGGHQGVLGPGEVCLSTSNRNFPGRMGDPKALVYLSNPVVAAASAVTGEITHPKEVVGKELVLA</sequence>
<keyword evidence="1 6" id="KW-0004">4Fe-4S</keyword>
<keyword evidence="2 6" id="KW-0479">Metal-binding</keyword>
<evidence type="ECO:0000256" key="2">
    <source>
        <dbReference type="ARBA" id="ARBA00022723"/>
    </source>
</evidence>
<dbReference type="EC" id="4.2.1.33" evidence="6"/>
<evidence type="ECO:0000256" key="5">
    <source>
        <dbReference type="ARBA" id="ARBA00023239"/>
    </source>
</evidence>
<comment type="cofactor">
    <cofactor evidence="6">
        <name>[4Fe-4S] cluster</name>
        <dbReference type="ChEBI" id="CHEBI:49883"/>
    </cofactor>
    <text evidence="6">Binds 1 [4Fe-4S] cluster per subunit.</text>
</comment>
<dbReference type="InterPro" id="IPR001030">
    <property type="entry name" value="Acoase/IPM_deHydtase_lsu_aba"/>
</dbReference>
<evidence type="ECO:0000313" key="8">
    <source>
        <dbReference type="EMBL" id="MBJ7603716.1"/>
    </source>
</evidence>
<name>A0A934K8I6_9BACT</name>
<comment type="function">
    <text evidence="6">Catalyzes the isomerization between 2-isopropylmalate and 3-isopropylmalate, via the formation of 2-isopropylmaleate.</text>
</comment>
<dbReference type="PANTHER" id="PTHR43822:SF16">
    <property type="entry name" value="3-ISOPROPYLMALATE DEHYDRATASE LARGE SUBUNIT 2"/>
    <property type="match status" value="1"/>
</dbReference>
<comment type="catalytic activity">
    <reaction evidence="6">
        <text>(2R,3S)-3-isopropylmalate = (2S)-2-isopropylmalate</text>
        <dbReference type="Rhea" id="RHEA:32287"/>
        <dbReference type="ChEBI" id="CHEBI:1178"/>
        <dbReference type="ChEBI" id="CHEBI:35121"/>
        <dbReference type="EC" id="4.2.1.33"/>
    </reaction>
</comment>
<comment type="similarity">
    <text evidence="6">Belongs to the aconitase/IPM isomerase family. LeuC type 2 subfamily.</text>
</comment>
<dbReference type="PANTHER" id="PTHR43822">
    <property type="entry name" value="HOMOACONITASE, MITOCHONDRIAL-RELATED"/>
    <property type="match status" value="1"/>
</dbReference>
<evidence type="ECO:0000256" key="1">
    <source>
        <dbReference type="ARBA" id="ARBA00022485"/>
    </source>
</evidence>
<dbReference type="Proteomes" id="UP000620075">
    <property type="component" value="Unassembled WGS sequence"/>
</dbReference>
<evidence type="ECO:0000256" key="3">
    <source>
        <dbReference type="ARBA" id="ARBA00023004"/>
    </source>
</evidence>
<dbReference type="HAMAP" id="MF_01027">
    <property type="entry name" value="LeuC_type2"/>
    <property type="match status" value="1"/>
</dbReference>
<evidence type="ECO:0000259" key="7">
    <source>
        <dbReference type="Pfam" id="PF00330"/>
    </source>
</evidence>
<dbReference type="SUPFAM" id="SSF53732">
    <property type="entry name" value="Aconitase iron-sulfur domain"/>
    <property type="match status" value="1"/>
</dbReference>
<dbReference type="InterPro" id="IPR011826">
    <property type="entry name" value="HAcnase/IPMdehydase_lsu_prok"/>
</dbReference>
<proteinExistence type="inferred from homology"/>
<dbReference type="EMBL" id="JAEKNQ010000040">
    <property type="protein sequence ID" value="MBJ7603716.1"/>
    <property type="molecule type" value="Genomic_DNA"/>
</dbReference>
<comment type="caution">
    <text evidence="8">The sequence shown here is derived from an EMBL/GenBank/DDBJ whole genome shotgun (WGS) entry which is preliminary data.</text>
</comment>
<dbReference type="InterPro" id="IPR033941">
    <property type="entry name" value="IPMI_cat"/>
</dbReference>
<feature type="binding site" evidence="6">
    <location>
        <position position="364"/>
    </location>
    <ligand>
        <name>[4Fe-4S] cluster</name>
        <dbReference type="ChEBI" id="CHEBI:49883"/>
    </ligand>
</feature>
<dbReference type="PROSITE" id="PS00450">
    <property type="entry name" value="ACONITASE_1"/>
    <property type="match status" value="1"/>
</dbReference>
<comment type="pathway">
    <text evidence="6">Amino-acid biosynthesis; L-leucine biosynthesis; L-leucine from 3-methyl-2-oxobutanoate: step 2/4.</text>
</comment>